<dbReference type="InterPro" id="IPR014284">
    <property type="entry name" value="RNA_pol_sigma-70_dom"/>
</dbReference>
<feature type="domain" description="RNA polymerase sigma-70 region 2" evidence="5">
    <location>
        <begin position="23"/>
        <end position="91"/>
    </location>
</feature>
<dbReference type="Gene3D" id="1.10.10.10">
    <property type="entry name" value="Winged helix-like DNA-binding domain superfamily/Winged helix DNA-binding domain"/>
    <property type="match status" value="1"/>
</dbReference>
<evidence type="ECO:0000256" key="3">
    <source>
        <dbReference type="ARBA" id="ARBA00023125"/>
    </source>
</evidence>
<dbReference type="EMBL" id="FZOJ01000011">
    <property type="protein sequence ID" value="SNS49433.1"/>
    <property type="molecule type" value="Genomic_DNA"/>
</dbReference>
<keyword evidence="3" id="KW-0238">DNA-binding</keyword>
<keyword evidence="2" id="KW-0731">Sigma factor</keyword>
<evidence type="ECO:0000256" key="1">
    <source>
        <dbReference type="ARBA" id="ARBA00023015"/>
    </source>
</evidence>
<dbReference type="Gene3D" id="1.10.1740.10">
    <property type="match status" value="1"/>
</dbReference>
<dbReference type="GO" id="GO:0003677">
    <property type="term" value="F:DNA binding"/>
    <property type="evidence" value="ECO:0007669"/>
    <property type="project" value="UniProtKB-KW"/>
</dbReference>
<sequence length="190" mass="22112">MNVLSEKMVNKALKGEEEAVVDLVNQLKPLILSYSKRYGARQGREEDMYQEGVLEILEALRDFDPSRKIPFLAYVSTRIRHYYHNKRRKNKQYYSLDASVGAAETGTLLDILQDNTCDIEKICIENQEKRFLQNAMEQLSNCQRDIVIRYYFQYQSLKEIAAHKGIHPVSVAKTKAVALKKLGKYLRKVY</sequence>
<name>A0A239EZG5_9FIRM</name>
<dbReference type="GO" id="GO:0006352">
    <property type="term" value="P:DNA-templated transcription initiation"/>
    <property type="evidence" value="ECO:0007669"/>
    <property type="project" value="InterPro"/>
</dbReference>
<dbReference type="Pfam" id="PF04542">
    <property type="entry name" value="Sigma70_r2"/>
    <property type="match status" value="1"/>
</dbReference>
<dbReference type="NCBIfam" id="TIGR02937">
    <property type="entry name" value="sigma70-ECF"/>
    <property type="match status" value="1"/>
</dbReference>
<dbReference type="SUPFAM" id="SSF88946">
    <property type="entry name" value="Sigma2 domain of RNA polymerase sigma factors"/>
    <property type="match status" value="1"/>
</dbReference>
<evidence type="ECO:0000256" key="2">
    <source>
        <dbReference type="ARBA" id="ARBA00023082"/>
    </source>
</evidence>
<dbReference type="InterPro" id="IPR013325">
    <property type="entry name" value="RNA_pol_sigma_r2"/>
</dbReference>
<evidence type="ECO:0000256" key="4">
    <source>
        <dbReference type="ARBA" id="ARBA00023163"/>
    </source>
</evidence>
<organism evidence="6 7">
    <name type="scientific">Anaerovirgula multivorans</name>
    <dbReference type="NCBI Taxonomy" id="312168"/>
    <lineage>
        <taxon>Bacteria</taxon>
        <taxon>Bacillati</taxon>
        <taxon>Bacillota</taxon>
        <taxon>Clostridia</taxon>
        <taxon>Peptostreptococcales</taxon>
        <taxon>Natronincolaceae</taxon>
        <taxon>Anaerovirgula</taxon>
    </lineage>
</organism>
<reference evidence="6 7" key="1">
    <citation type="submission" date="2017-06" db="EMBL/GenBank/DDBJ databases">
        <authorList>
            <person name="Kim H.J."/>
            <person name="Triplett B.A."/>
        </authorList>
    </citation>
    <scope>NUCLEOTIDE SEQUENCE [LARGE SCALE GENOMIC DNA]</scope>
    <source>
        <strain evidence="6 7">SCA</strain>
    </source>
</reference>
<proteinExistence type="predicted"/>
<dbReference type="SUPFAM" id="SSF88659">
    <property type="entry name" value="Sigma3 and sigma4 domains of RNA polymerase sigma factors"/>
    <property type="match status" value="1"/>
</dbReference>
<dbReference type="InterPro" id="IPR036388">
    <property type="entry name" value="WH-like_DNA-bd_sf"/>
</dbReference>
<dbReference type="InterPro" id="IPR007627">
    <property type="entry name" value="RNA_pol_sigma70_r2"/>
</dbReference>
<dbReference type="InterPro" id="IPR013324">
    <property type="entry name" value="RNA_pol_sigma_r3/r4-like"/>
</dbReference>
<dbReference type="OrthoDB" id="1730259at2"/>
<accession>A0A239EZG5</accession>
<dbReference type="PANTHER" id="PTHR30385">
    <property type="entry name" value="SIGMA FACTOR F FLAGELLAR"/>
    <property type="match status" value="1"/>
</dbReference>
<dbReference type="AlphaFoldDB" id="A0A239EZG5"/>
<protein>
    <submittedName>
        <fullName evidence="6">RNA polymerase sporulation-specific sigma factor</fullName>
    </submittedName>
</protein>
<keyword evidence="1" id="KW-0805">Transcription regulation</keyword>
<evidence type="ECO:0000259" key="5">
    <source>
        <dbReference type="Pfam" id="PF04542"/>
    </source>
</evidence>
<evidence type="ECO:0000313" key="6">
    <source>
        <dbReference type="EMBL" id="SNS49433.1"/>
    </source>
</evidence>
<dbReference type="Proteomes" id="UP000198304">
    <property type="component" value="Unassembled WGS sequence"/>
</dbReference>
<dbReference type="GO" id="GO:0016987">
    <property type="term" value="F:sigma factor activity"/>
    <property type="evidence" value="ECO:0007669"/>
    <property type="project" value="UniProtKB-KW"/>
</dbReference>
<gene>
    <name evidence="6" type="ORF">SAMN05446037_101187</name>
</gene>
<dbReference type="RefSeq" id="WP_089283263.1">
    <property type="nucleotide sequence ID" value="NZ_FZOJ01000011.1"/>
</dbReference>
<keyword evidence="4" id="KW-0804">Transcription</keyword>
<keyword evidence="7" id="KW-1185">Reference proteome</keyword>
<evidence type="ECO:0000313" key="7">
    <source>
        <dbReference type="Proteomes" id="UP000198304"/>
    </source>
</evidence>